<dbReference type="SUPFAM" id="SSF56059">
    <property type="entry name" value="Glutathione synthetase ATP-binding domain-like"/>
    <property type="match status" value="1"/>
</dbReference>
<dbReference type="GO" id="GO:0046872">
    <property type="term" value="F:metal ion binding"/>
    <property type="evidence" value="ECO:0007669"/>
    <property type="project" value="InterPro"/>
</dbReference>
<dbReference type="EMBL" id="CP010835">
    <property type="protein sequence ID" value="AMM53540.1"/>
    <property type="molecule type" value="Genomic_DNA"/>
</dbReference>
<evidence type="ECO:0000313" key="4">
    <source>
        <dbReference type="Proteomes" id="UP000070587"/>
    </source>
</evidence>
<dbReference type="GO" id="GO:0005524">
    <property type="term" value="F:ATP binding"/>
    <property type="evidence" value="ECO:0007669"/>
    <property type="project" value="UniProtKB-UniRule"/>
</dbReference>
<name>A0A127B841_9EURY</name>
<dbReference type="GeneID" id="28490742"/>
<dbReference type="OrthoDB" id="11959at2157"/>
<keyword evidence="1" id="KW-0067">ATP-binding</keyword>
<dbReference type="PROSITE" id="PS50975">
    <property type="entry name" value="ATP_GRASP"/>
    <property type="match status" value="1"/>
</dbReference>
<dbReference type="Gene3D" id="3.30.470.20">
    <property type="entry name" value="ATP-grasp fold, B domain"/>
    <property type="match status" value="1"/>
</dbReference>
<reference evidence="4" key="1">
    <citation type="submission" date="2015-02" db="EMBL/GenBank/DDBJ databases">
        <title>Pyrococcus kukulkanii sp. nov., a novel hyperthermophilic archaeon isolated from a deep-sea hydrothermal vent at the Guaymas Basin.</title>
        <authorList>
            <person name="Oger P.M."/>
            <person name="Callac N."/>
            <person name="Jebbar M."/>
            <person name="Godfroy A."/>
        </authorList>
    </citation>
    <scope>NUCLEOTIDE SEQUENCE [LARGE SCALE GENOMIC DNA]</scope>
    <source>
        <strain evidence="4">NCB100</strain>
    </source>
</reference>
<organism evidence="3 4">
    <name type="scientific">Pyrococcus kukulkanii</name>
    <dbReference type="NCBI Taxonomy" id="1609559"/>
    <lineage>
        <taxon>Archaea</taxon>
        <taxon>Methanobacteriati</taxon>
        <taxon>Methanobacteriota</taxon>
        <taxon>Thermococci</taxon>
        <taxon>Thermococcales</taxon>
        <taxon>Thermococcaceae</taxon>
        <taxon>Pyrococcus</taxon>
    </lineage>
</organism>
<accession>A0A127B841</accession>
<evidence type="ECO:0000256" key="1">
    <source>
        <dbReference type="PROSITE-ProRule" id="PRU00409"/>
    </source>
</evidence>
<proteinExistence type="predicted"/>
<sequence>MKILVTDGGYKNSLAVVRSLGREHKVTVLYSKPYDLAVHSKFVSNSVKVDAPTVSDVKKYGQFLVNLVKKRDFDFLLPVGLKSNLAVSYFKDELEKHVNIVISDWSSMRVAYNKDLMTKVAQKLNVPVPRTVELNEPRIPLGLDFPLVLKASDDSGGFVRYASSKVEFTRAYNYLRSKSSTKIIAQEYIVGEGCGFFGVFKNGRPVAVFMHRRVKEFPITGGPSAVAESYYNRKLLNYGLKLARYLKWSGPIMFEFKHRTRQNEFYLIEANPKLWGSLDLTITAGVDVPKILLKLGTHDKVEHSFSYKKIRFMWVFPDEILVVLSNPKKELPDFVSLLKSPLTVTNINLSDPFPTLLQLLMTFKNGVKVMTNSKYRFPHGRPEVRWDDR</sequence>
<feature type="domain" description="ATP-grasp" evidence="2">
    <location>
        <begin position="118"/>
        <end position="297"/>
    </location>
</feature>
<dbReference type="KEGG" id="pyc:TQ32_02870"/>
<dbReference type="PATRIC" id="fig|1609559.3.peg.595"/>
<dbReference type="Proteomes" id="UP000070587">
    <property type="component" value="Chromosome"/>
</dbReference>
<gene>
    <name evidence="3" type="ORF">TQ32_02870</name>
</gene>
<evidence type="ECO:0000313" key="3">
    <source>
        <dbReference type="EMBL" id="AMM53540.1"/>
    </source>
</evidence>
<dbReference type="InterPro" id="IPR011761">
    <property type="entry name" value="ATP-grasp"/>
</dbReference>
<dbReference type="Gene3D" id="3.40.50.20">
    <property type="match status" value="1"/>
</dbReference>
<protein>
    <recommendedName>
        <fullName evidence="2">ATP-grasp domain-containing protein</fullName>
    </recommendedName>
</protein>
<dbReference type="RefSeq" id="WP_068320811.1">
    <property type="nucleotide sequence ID" value="NZ_CP010835.1"/>
</dbReference>
<dbReference type="AlphaFoldDB" id="A0A127B841"/>
<evidence type="ECO:0000259" key="2">
    <source>
        <dbReference type="PROSITE" id="PS50975"/>
    </source>
</evidence>
<keyword evidence="1" id="KW-0547">Nucleotide-binding</keyword>
<dbReference type="Pfam" id="PF15632">
    <property type="entry name" value="ATPgrasp_Ter"/>
    <property type="match status" value="1"/>
</dbReference>
<reference evidence="3 4" key="2">
    <citation type="journal article" date="2016" name="Int. J. Syst. Evol. Microbiol.">
        <title>Pyrococcus kukulkanii sp. nov., a hyperthermophilic, piezophilic archaeon isolated from a deep-sea hydrothermal vent.</title>
        <authorList>
            <person name="Callac N."/>
            <person name="Oger P."/>
            <person name="Lesongeur F."/>
            <person name="Rattray J.E."/>
            <person name="Vannier P."/>
            <person name="Michoud G."/>
            <person name="Beauverger M."/>
            <person name="Gayet N."/>
            <person name="Rouxel O."/>
            <person name="Jebbar M."/>
            <person name="Godfroy A."/>
        </authorList>
    </citation>
    <scope>NUCLEOTIDE SEQUENCE [LARGE SCALE GENOMIC DNA]</scope>
    <source>
        <strain evidence="3 4">NCB100</strain>
    </source>
</reference>
<dbReference type="STRING" id="1609559.TQ32_02870"/>